<reference evidence="7" key="1">
    <citation type="submission" date="2011-05" db="EMBL/GenBank/DDBJ databases">
        <title>Complete sequence of Desulfotomaculum ruminis DSM 2154.</title>
        <authorList>
            <person name="Lucas S."/>
            <person name="Copeland A."/>
            <person name="Lapidus A."/>
            <person name="Cheng J.-F."/>
            <person name="Goodwin L."/>
            <person name="Pitluck S."/>
            <person name="Lu M."/>
            <person name="Detter J.C."/>
            <person name="Han C."/>
            <person name="Tapia R."/>
            <person name="Land M."/>
            <person name="Hauser L."/>
            <person name="Kyrpides N."/>
            <person name="Ivanova N."/>
            <person name="Mikhailova N."/>
            <person name="Pagani I."/>
            <person name="Stams A.J.M."/>
            <person name="Plugge C.M."/>
            <person name="Muyzer G."/>
            <person name="Kuever J."/>
            <person name="Parshina S.N."/>
            <person name="Ivanova A.E."/>
            <person name="Nazina T.N."/>
            <person name="Brambilla E."/>
            <person name="Spring S."/>
            <person name="Klenk H.-P."/>
            <person name="Woyke T."/>
        </authorList>
    </citation>
    <scope>NUCLEOTIDE SEQUENCE [LARGE SCALE GENOMIC DNA]</scope>
    <source>
        <strain evidence="7">ATCC 23193 / DSM 2154 / NCIB 8452 / DL</strain>
    </source>
</reference>
<keyword evidence="2" id="KW-0378">Hydrolase</keyword>
<dbReference type="EMBL" id="CP002780">
    <property type="protein sequence ID" value="AEG60375.1"/>
    <property type="molecule type" value="Genomic_DNA"/>
</dbReference>
<dbReference type="GO" id="GO:0046872">
    <property type="term" value="F:metal ion binding"/>
    <property type="evidence" value="ECO:0007669"/>
    <property type="project" value="UniProtKB-KW"/>
</dbReference>
<dbReference type="Pfam" id="PF00557">
    <property type="entry name" value="Peptidase_M24"/>
    <property type="match status" value="1"/>
</dbReference>
<evidence type="ECO:0000313" key="6">
    <source>
        <dbReference type="EMBL" id="AEG60375.1"/>
    </source>
</evidence>
<evidence type="ECO:0000259" key="5">
    <source>
        <dbReference type="Pfam" id="PF01321"/>
    </source>
</evidence>
<dbReference type="PANTHER" id="PTHR46112:SF3">
    <property type="entry name" value="AMINOPEPTIDASE YPDF"/>
    <property type="match status" value="1"/>
</dbReference>
<name>F6DK61_DESRL</name>
<dbReference type="AlphaFoldDB" id="F6DK61"/>
<dbReference type="Gene3D" id="3.40.350.10">
    <property type="entry name" value="Creatinase/prolidase N-terminal domain"/>
    <property type="match status" value="1"/>
</dbReference>
<dbReference type="SUPFAM" id="SSF55920">
    <property type="entry name" value="Creatinase/aminopeptidase"/>
    <property type="match status" value="1"/>
</dbReference>
<dbReference type="InterPro" id="IPR000587">
    <property type="entry name" value="Creatinase_N"/>
</dbReference>
<feature type="domain" description="Creatinase N-terminal" evidence="5">
    <location>
        <begin position="7"/>
        <end position="136"/>
    </location>
</feature>
<keyword evidence="1 3" id="KW-0479">Metal-binding</keyword>
<dbReference type="SUPFAM" id="SSF53092">
    <property type="entry name" value="Creatinase/prolidase N-terminal domain"/>
    <property type="match status" value="1"/>
</dbReference>
<reference evidence="6 7" key="2">
    <citation type="journal article" date="2012" name="Stand. Genomic Sci.">
        <title>Complete genome sequence of the sulfate-reducing firmicute Desulfotomaculum ruminis type strain (DL(T)).</title>
        <authorList>
            <person name="Spring S."/>
            <person name="Visser M."/>
            <person name="Lu M."/>
            <person name="Copeland A."/>
            <person name="Lapidus A."/>
            <person name="Lucas S."/>
            <person name="Cheng J.F."/>
            <person name="Han C."/>
            <person name="Tapia R."/>
            <person name="Goodwin L.A."/>
            <person name="Pitluck S."/>
            <person name="Ivanova N."/>
            <person name="Land M."/>
            <person name="Hauser L."/>
            <person name="Larimer F."/>
            <person name="Rohde M."/>
            <person name="Goker M."/>
            <person name="Detter J.C."/>
            <person name="Kyrpides N.C."/>
            <person name="Woyke T."/>
            <person name="Schaap P.J."/>
            <person name="Plugge C.M."/>
            <person name="Muyzer G."/>
            <person name="Kuever J."/>
            <person name="Pereira I.A."/>
            <person name="Parshina S.N."/>
            <person name="Bernier-Latmani R."/>
            <person name="Stams A.J."/>
            <person name="Klenk H.P."/>
        </authorList>
    </citation>
    <scope>NUCLEOTIDE SEQUENCE [LARGE SCALE GENOMIC DNA]</scope>
    <source>
        <strain evidence="7">ATCC 23193 / DSM 2154 / NCIB 8452 / DL</strain>
    </source>
</reference>
<dbReference type="Proteomes" id="UP000009234">
    <property type="component" value="Chromosome"/>
</dbReference>
<dbReference type="OrthoDB" id="9806388at2"/>
<comment type="similarity">
    <text evidence="3">Belongs to the peptidase M24B family.</text>
</comment>
<dbReference type="PROSITE" id="PS00491">
    <property type="entry name" value="PROLINE_PEPTIDASE"/>
    <property type="match status" value="1"/>
</dbReference>
<gene>
    <name evidence="6" type="ordered locus">Desru_2124</name>
</gene>
<dbReference type="Gene3D" id="3.90.230.10">
    <property type="entry name" value="Creatinase/methionine aminopeptidase superfamily"/>
    <property type="match status" value="1"/>
</dbReference>
<evidence type="ECO:0000256" key="1">
    <source>
        <dbReference type="ARBA" id="ARBA00022723"/>
    </source>
</evidence>
<dbReference type="InterPro" id="IPR050659">
    <property type="entry name" value="Peptidase_M24B"/>
</dbReference>
<dbReference type="STRING" id="696281.Desru_2124"/>
<dbReference type="InterPro" id="IPR029149">
    <property type="entry name" value="Creatin/AminoP/Spt16_N"/>
</dbReference>
<sequence>MSVLKQRIVRAQQLLSDHGLAAVVATSPRNLFYFSGIWLDSNERLQAVIIPQKGVPVIIAHEMFREEVRPVQGMEQQFWADGEDAIALLGQALPRGAEPISVDSHWPSGHFIQLMKIHPQLSYVDSTNIIETLRSVKDAAEIALLQESGQAVDRVMEKLMRWIKTGLTELEVVREVKRLFREEGIYDLSFEPIVAAGGNAALPHHQPDQTVLKTGDTVVLDIGGVKNHYCSDMTRTVVLGEASAEISEVYRVVQRAQEATVKAIQPGRPMQEIDQVARGIICQAGYGPCFTHRTGHGIGLEVHEEPYLAPGNRKVLEAGMVVSVEPGIYLPGKFGIRVEDIVVVTANGAIRLNQVTRQLVCVKE</sequence>
<dbReference type="Pfam" id="PF01321">
    <property type="entry name" value="Creatinase_N"/>
    <property type="match status" value="1"/>
</dbReference>
<evidence type="ECO:0000256" key="3">
    <source>
        <dbReference type="RuleBase" id="RU000590"/>
    </source>
</evidence>
<dbReference type="eggNOG" id="COG0006">
    <property type="taxonomic scope" value="Bacteria"/>
</dbReference>
<dbReference type="InterPro" id="IPR000994">
    <property type="entry name" value="Pept_M24"/>
</dbReference>
<evidence type="ECO:0000259" key="4">
    <source>
        <dbReference type="Pfam" id="PF00557"/>
    </source>
</evidence>
<dbReference type="KEGG" id="dru:Desru_2124"/>
<dbReference type="RefSeq" id="WP_013842135.1">
    <property type="nucleotide sequence ID" value="NC_015589.1"/>
</dbReference>
<organism evidence="6 7">
    <name type="scientific">Desulforamulus ruminis (strain ATCC 23193 / DSM 2154 / NCIMB 8452 / DL)</name>
    <name type="common">Desulfotomaculum ruminis</name>
    <dbReference type="NCBI Taxonomy" id="696281"/>
    <lineage>
        <taxon>Bacteria</taxon>
        <taxon>Bacillati</taxon>
        <taxon>Bacillota</taxon>
        <taxon>Clostridia</taxon>
        <taxon>Eubacteriales</taxon>
        <taxon>Peptococcaceae</taxon>
        <taxon>Desulforamulus</taxon>
    </lineage>
</organism>
<proteinExistence type="inferred from homology"/>
<dbReference type="CDD" id="cd01092">
    <property type="entry name" value="APP-like"/>
    <property type="match status" value="1"/>
</dbReference>
<feature type="domain" description="Peptidase M24" evidence="4">
    <location>
        <begin position="144"/>
        <end position="346"/>
    </location>
</feature>
<protein>
    <submittedName>
        <fullName evidence="6">Peptidase M24</fullName>
    </submittedName>
</protein>
<evidence type="ECO:0000256" key="2">
    <source>
        <dbReference type="ARBA" id="ARBA00022801"/>
    </source>
</evidence>
<dbReference type="PANTHER" id="PTHR46112">
    <property type="entry name" value="AMINOPEPTIDASE"/>
    <property type="match status" value="1"/>
</dbReference>
<keyword evidence="7" id="KW-1185">Reference proteome</keyword>
<dbReference type="InterPro" id="IPR001131">
    <property type="entry name" value="Peptidase_M24B_aminopep-P_CS"/>
</dbReference>
<evidence type="ECO:0000313" key="7">
    <source>
        <dbReference type="Proteomes" id="UP000009234"/>
    </source>
</evidence>
<accession>F6DK61</accession>
<dbReference type="GO" id="GO:0016787">
    <property type="term" value="F:hydrolase activity"/>
    <property type="evidence" value="ECO:0007669"/>
    <property type="project" value="UniProtKB-KW"/>
</dbReference>
<dbReference type="HOGENOM" id="CLU_017266_4_1_9"/>
<dbReference type="InterPro" id="IPR036005">
    <property type="entry name" value="Creatinase/aminopeptidase-like"/>
</dbReference>